<sequence>MTLVRIFTACLLLVAAGTASAQYQWVDKDGRKIYSDRPPPADVPQKSILKEPRSTTRAAPRVPAETAASSPAASAAPAPTPAAATGTDKALEEKKKQADAAEAAKKKEEEQKLAAQRAENCRRALLSKASLDSGVRVTRTSEKGEREFLDDAARAAEQQRVQSVIQSDCAK</sequence>
<feature type="chain" id="PRO_5045964501" evidence="2">
    <location>
        <begin position="22"/>
        <end position="171"/>
    </location>
</feature>
<accession>A0ABV2Q2R4</accession>
<gene>
    <name evidence="4" type="ORF">ABIE13_000408</name>
</gene>
<keyword evidence="2" id="KW-0732">Signal</keyword>
<feature type="compositionally biased region" description="Low complexity" evidence="1">
    <location>
        <begin position="63"/>
        <end position="85"/>
    </location>
</feature>
<comment type="caution">
    <text evidence="4">The sequence shown here is derived from an EMBL/GenBank/DDBJ whole genome shotgun (WGS) entry which is preliminary data.</text>
</comment>
<dbReference type="Proteomes" id="UP001549320">
    <property type="component" value="Unassembled WGS sequence"/>
</dbReference>
<evidence type="ECO:0000313" key="4">
    <source>
        <dbReference type="EMBL" id="MET4575311.1"/>
    </source>
</evidence>
<evidence type="ECO:0000313" key="5">
    <source>
        <dbReference type="Proteomes" id="UP001549320"/>
    </source>
</evidence>
<keyword evidence="5" id="KW-1185">Reference proteome</keyword>
<dbReference type="EMBL" id="JBEPSH010000001">
    <property type="protein sequence ID" value="MET4575311.1"/>
    <property type="molecule type" value="Genomic_DNA"/>
</dbReference>
<evidence type="ECO:0000256" key="2">
    <source>
        <dbReference type="SAM" id="SignalP"/>
    </source>
</evidence>
<feature type="signal peptide" evidence="2">
    <location>
        <begin position="1"/>
        <end position="21"/>
    </location>
</feature>
<evidence type="ECO:0000259" key="3">
    <source>
        <dbReference type="Pfam" id="PF13511"/>
    </source>
</evidence>
<reference evidence="4 5" key="1">
    <citation type="submission" date="2024-06" db="EMBL/GenBank/DDBJ databases">
        <title>Sorghum-associated microbial communities from plants grown in Nebraska, USA.</title>
        <authorList>
            <person name="Schachtman D."/>
        </authorList>
    </citation>
    <scope>NUCLEOTIDE SEQUENCE [LARGE SCALE GENOMIC DNA]</scope>
    <source>
        <strain evidence="4 5">2709</strain>
    </source>
</reference>
<feature type="domain" description="DUF4124" evidence="3">
    <location>
        <begin position="10"/>
        <end position="62"/>
    </location>
</feature>
<dbReference type="RefSeq" id="WP_354440678.1">
    <property type="nucleotide sequence ID" value="NZ_JBEPSH010000001.1"/>
</dbReference>
<dbReference type="InterPro" id="IPR025392">
    <property type="entry name" value="DUF4124"/>
</dbReference>
<organism evidence="4 5">
    <name type="scientific">Ottowia thiooxydans</name>
    <dbReference type="NCBI Taxonomy" id="219182"/>
    <lineage>
        <taxon>Bacteria</taxon>
        <taxon>Pseudomonadati</taxon>
        <taxon>Pseudomonadota</taxon>
        <taxon>Betaproteobacteria</taxon>
        <taxon>Burkholderiales</taxon>
        <taxon>Comamonadaceae</taxon>
        <taxon>Ottowia</taxon>
    </lineage>
</organism>
<evidence type="ECO:0000256" key="1">
    <source>
        <dbReference type="SAM" id="MobiDB-lite"/>
    </source>
</evidence>
<protein>
    <submittedName>
        <fullName evidence="4">Component of type VI protein secretion system</fullName>
    </submittedName>
</protein>
<name>A0ABV2Q2R4_9BURK</name>
<proteinExistence type="predicted"/>
<dbReference type="Pfam" id="PF13511">
    <property type="entry name" value="DUF4124"/>
    <property type="match status" value="1"/>
</dbReference>
<feature type="compositionally biased region" description="Basic and acidic residues" evidence="1">
    <location>
        <begin position="89"/>
        <end position="112"/>
    </location>
</feature>
<feature type="region of interest" description="Disordered" evidence="1">
    <location>
        <begin position="31"/>
        <end position="118"/>
    </location>
</feature>